<protein>
    <recommendedName>
        <fullName evidence="4">Extracellular Endonuclease subunit A domain-containing protein</fullName>
    </recommendedName>
</protein>
<organism evidence="2 3">
    <name type="scientific">Dendroctonus ponderosae</name>
    <name type="common">Mountain pine beetle</name>
    <dbReference type="NCBI Taxonomy" id="77166"/>
    <lineage>
        <taxon>Eukaryota</taxon>
        <taxon>Metazoa</taxon>
        <taxon>Ecdysozoa</taxon>
        <taxon>Arthropoda</taxon>
        <taxon>Hexapoda</taxon>
        <taxon>Insecta</taxon>
        <taxon>Pterygota</taxon>
        <taxon>Neoptera</taxon>
        <taxon>Endopterygota</taxon>
        <taxon>Coleoptera</taxon>
        <taxon>Polyphaga</taxon>
        <taxon>Cucujiformia</taxon>
        <taxon>Curculionidae</taxon>
        <taxon>Scolytinae</taxon>
        <taxon>Dendroctonus</taxon>
    </lineage>
</organism>
<dbReference type="InterPro" id="IPR017850">
    <property type="entry name" value="Alkaline_phosphatase_core_sf"/>
</dbReference>
<reference evidence="2" key="2">
    <citation type="submission" date="2024-08" db="UniProtKB">
        <authorList>
            <consortium name="EnsemblMetazoa"/>
        </authorList>
    </citation>
    <scope>IDENTIFICATION</scope>
</reference>
<dbReference type="EnsemblMetazoa" id="XM_019904250.1">
    <property type="protein sequence ID" value="XP_019759809.1"/>
    <property type="gene ID" value="LOC109537482"/>
</dbReference>
<dbReference type="AlphaFoldDB" id="A0AAR5PFI3"/>
<dbReference type="Proteomes" id="UP000019118">
    <property type="component" value="Unassembled WGS sequence"/>
</dbReference>
<feature type="transmembrane region" description="Helical" evidence="1">
    <location>
        <begin position="61"/>
        <end position="79"/>
    </location>
</feature>
<dbReference type="PANTHER" id="PTHR10974">
    <property type="entry name" value="FI08016P-RELATED"/>
    <property type="match status" value="1"/>
</dbReference>
<dbReference type="GO" id="GO:0005615">
    <property type="term" value="C:extracellular space"/>
    <property type="evidence" value="ECO:0007669"/>
    <property type="project" value="TreeGrafter"/>
</dbReference>
<evidence type="ECO:0000256" key="1">
    <source>
        <dbReference type="SAM" id="Phobius"/>
    </source>
</evidence>
<dbReference type="Pfam" id="PF02995">
    <property type="entry name" value="DUF229"/>
    <property type="match status" value="1"/>
</dbReference>
<dbReference type="RefSeq" id="XP_019759809.1">
    <property type="nucleotide sequence ID" value="XM_019904250.2"/>
</dbReference>
<keyword evidence="3" id="KW-1185">Reference proteome</keyword>
<proteinExistence type="predicted"/>
<sequence length="688" mass="79301">MDLAFQCASYDYKYRLKAFSEVKKSIRQSKHMAVNFRSRSKPRSVLFYIEFLFQTHQITRFTTALIILLVPIVIFVSYVEFNADSLIEPIHFRSGLALQRKLLINTTHCKIPDLEPFNNDVLAFVTREPYEPCSDKPLLTYTERTTDGGVKIKVNQSAIGFYSSFPVKCCYSRVLRRDGDSSVTHSECEDFQLEATLTVPSIRVTCRTIFGVVYQNVHAVIIAKDLARDFPQTTEKKWKVVLLGFDSISRLNLQRSMPRVFAHLERNFIGLKGFNKIEDNTFPNLMATLTGRSMHTLEPDCTRNASFDKCDIIWRDFSDNGFLTAYGEDEPYLNTFNFCKKGFLRPPTTVYLRPYFISAYLLPMIYKHTMGVCTGPENTAARMFNAAIDMLSTFKDRNLFLVYWLNSFSHDNVNFPSTMDGKVLEFLHHPTITEAIEDSIFFIFSDHGFRFGDIRFTYSGWLEERLPFLYVNFPKLFKRDYPELVANFQFNAQHRLITPYDFHMTLQNLLKLSNSSFSVKPSLGCPKCKSLFELVDKERTCEDAGIPQHWCTCQGYSRLSPQSPEAVKVGYFVIEEVNRLISGFSEAHKCATYELNAVETVGRSDSVEGTDFKGYLILVRSYPYAMFEATVARKGGGFELLGQISRLNRYGAYSSCIDHDVLRKYCFCDQWSTKVFSRICYLFKCPIL</sequence>
<dbReference type="FunFam" id="3.40.720.10:FF:000017">
    <property type="entry name" value="Predicted protein"/>
    <property type="match status" value="1"/>
</dbReference>
<dbReference type="Gene3D" id="3.40.720.10">
    <property type="entry name" value="Alkaline Phosphatase, subunit A"/>
    <property type="match status" value="1"/>
</dbReference>
<reference evidence="3" key="1">
    <citation type="journal article" date="2013" name="Genome Biol.">
        <title>Draft genome of the mountain pine beetle, Dendroctonus ponderosae Hopkins, a major forest pest.</title>
        <authorList>
            <person name="Keeling C.I."/>
            <person name="Yuen M.M."/>
            <person name="Liao N.Y."/>
            <person name="Docking T.R."/>
            <person name="Chan S.K."/>
            <person name="Taylor G.A."/>
            <person name="Palmquist D.L."/>
            <person name="Jackman S.D."/>
            <person name="Nguyen A."/>
            <person name="Li M."/>
            <person name="Henderson H."/>
            <person name="Janes J.K."/>
            <person name="Zhao Y."/>
            <person name="Pandoh P."/>
            <person name="Moore R."/>
            <person name="Sperling F.A."/>
            <person name="Huber D.P."/>
            <person name="Birol I."/>
            <person name="Jones S.J."/>
            <person name="Bohlmann J."/>
        </authorList>
    </citation>
    <scope>NUCLEOTIDE SEQUENCE</scope>
</reference>
<accession>A0AAR5PFI3</accession>
<evidence type="ECO:0000313" key="2">
    <source>
        <dbReference type="EnsemblMetazoa" id="XP_019759809.1"/>
    </source>
</evidence>
<name>A0AAR5PFI3_DENPD</name>
<dbReference type="PANTHER" id="PTHR10974:SF9">
    <property type="entry name" value="DUF229 DOMAIN CONTAINING PROTEIN-RELATED"/>
    <property type="match status" value="1"/>
</dbReference>
<evidence type="ECO:0008006" key="4">
    <source>
        <dbReference type="Google" id="ProtNLM"/>
    </source>
</evidence>
<dbReference type="CDD" id="cd16021">
    <property type="entry name" value="ALP_like"/>
    <property type="match status" value="1"/>
</dbReference>
<dbReference type="GeneID" id="109537482"/>
<keyword evidence="1" id="KW-0812">Transmembrane</keyword>
<dbReference type="InterPro" id="IPR004245">
    <property type="entry name" value="DUF229"/>
</dbReference>
<evidence type="ECO:0000313" key="3">
    <source>
        <dbReference type="Proteomes" id="UP000019118"/>
    </source>
</evidence>
<dbReference type="KEGG" id="dpa:109537482"/>
<keyword evidence="1" id="KW-0472">Membrane</keyword>
<keyword evidence="1" id="KW-1133">Transmembrane helix</keyword>
<dbReference type="SUPFAM" id="SSF53649">
    <property type="entry name" value="Alkaline phosphatase-like"/>
    <property type="match status" value="1"/>
</dbReference>